<feature type="binding site" evidence="12">
    <location>
        <position position="366"/>
    </location>
    <ligand>
        <name>substrate</name>
    </ligand>
</feature>
<dbReference type="InterPro" id="IPR009006">
    <property type="entry name" value="Ala_racemase/Decarboxylase_C"/>
</dbReference>
<feature type="binding site" evidence="12">
    <location>
        <position position="395"/>
    </location>
    <ligand>
        <name>substrate</name>
    </ligand>
</feature>
<sequence>MANAAAGFYCTDVQIGPAIFAKPCFHCIFNYSLTYCLIMSELNAPAGSPFFHYDGSQLMVEAVPVAQLAERFGTPLYVYSRAALKAAWESYAQPLTGRNALVCFGMKANSNLAVLQQFAQWGSGFDIVSGGELARALKAGARPETIVFSGVGKQDWEIRAALDAGVKCFNVESTDELERISSIASGLGRIAPVSLRVNPDVDAQTHPYISTGLKDNKFGIAIDIAPQVYQRAATLPGISIVGVDCHIGSQITQISPYLDALERLLNLLDTLAGMGITVHHLDIGGGLGIRYQDETPIAPATLLDNVFAALQERGYGQLQLVMEPGRSLVGNAGILVTRVQYLKHHESKNFAIVDAAMNDLLRPTLYDAWHGVLQVNQPSDGTSALVYDVVGPICESGDWLARDRTLSLTQNDLLAIESAGAYGFVMSGQYNTRPRSAEVMVDGDQVHLIRPRETVEELFASERMLPA</sequence>
<dbReference type="PANTHER" id="PTHR43727:SF2">
    <property type="entry name" value="GROUP IV DECARBOXYLASE"/>
    <property type="match status" value="1"/>
</dbReference>
<dbReference type="STRING" id="1424334.W822_04895"/>
<dbReference type="PATRIC" id="fig|1424334.3.peg.992"/>
<dbReference type="CDD" id="cd06828">
    <property type="entry name" value="PLPDE_III_DapDC"/>
    <property type="match status" value="1"/>
</dbReference>
<dbReference type="Pfam" id="PF02784">
    <property type="entry name" value="Orn_Arg_deC_N"/>
    <property type="match status" value="1"/>
</dbReference>
<keyword evidence="18" id="KW-1185">Reference proteome</keyword>
<evidence type="ECO:0000256" key="1">
    <source>
        <dbReference type="ARBA" id="ARBA00001933"/>
    </source>
</evidence>
<dbReference type="UniPathway" id="UPA00034">
    <property type="reaction ID" value="UER00027"/>
</dbReference>
<evidence type="ECO:0000256" key="7">
    <source>
        <dbReference type="ARBA" id="ARBA00050464"/>
    </source>
</evidence>
<feature type="binding site" evidence="12">
    <location>
        <position position="422"/>
    </location>
    <ligand>
        <name>pyridoxal 5'-phosphate</name>
        <dbReference type="ChEBI" id="CHEBI:597326"/>
    </ligand>
</feature>
<evidence type="ECO:0000256" key="12">
    <source>
        <dbReference type="HAMAP-Rule" id="MF_02120"/>
    </source>
</evidence>
<feature type="binding site" evidence="12">
    <location>
        <begin position="323"/>
        <end position="326"/>
    </location>
    <ligand>
        <name>pyridoxal 5'-phosphate</name>
        <dbReference type="ChEBI" id="CHEBI:597326"/>
    </ligand>
</feature>
<dbReference type="GO" id="GO:0009089">
    <property type="term" value="P:lysine biosynthetic process via diaminopimelate"/>
    <property type="evidence" value="ECO:0007669"/>
    <property type="project" value="UniProtKB-UniRule"/>
</dbReference>
<dbReference type="GO" id="GO:0030170">
    <property type="term" value="F:pyridoxal phosphate binding"/>
    <property type="evidence" value="ECO:0007669"/>
    <property type="project" value="UniProtKB-UniRule"/>
</dbReference>
<evidence type="ECO:0000256" key="11">
    <source>
        <dbReference type="ARBA" id="ARBA00074972"/>
    </source>
</evidence>
<dbReference type="Proteomes" id="UP000018733">
    <property type="component" value="Unassembled WGS sequence"/>
</dbReference>
<evidence type="ECO:0000256" key="14">
    <source>
        <dbReference type="RuleBase" id="RU003738"/>
    </source>
</evidence>
<evidence type="ECO:0000313" key="17">
    <source>
        <dbReference type="EMBL" id="ETF04482.1"/>
    </source>
</evidence>
<comment type="pathway">
    <text evidence="8 12 14">Amino-acid biosynthesis; L-lysine biosynthesis via DAP pathway; L-lysine from DL-2,6-diaminopimelate: step 1/1.</text>
</comment>
<keyword evidence="2 12" id="KW-0028">Amino-acid biosynthesis</keyword>
<comment type="cofactor">
    <cofactor evidence="1 12 13 14">
        <name>pyridoxal 5'-phosphate</name>
        <dbReference type="ChEBI" id="CHEBI:597326"/>
    </cofactor>
</comment>
<name>V8QXW4_9BURK</name>
<dbReference type="Pfam" id="PF00278">
    <property type="entry name" value="Orn_DAP_Arg_deC"/>
    <property type="match status" value="1"/>
</dbReference>
<evidence type="ECO:0000256" key="8">
    <source>
        <dbReference type="ARBA" id="ARBA00060643"/>
    </source>
</evidence>
<evidence type="ECO:0000313" key="18">
    <source>
        <dbReference type="Proteomes" id="UP000018733"/>
    </source>
</evidence>
<dbReference type="GO" id="GO:0008836">
    <property type="term" value="F:diaminopimelate decarboxylase activity"/>
    <property type="evidence" value="ECO:0007669"/>
    <property type="project" value="UniProtKB-UniRule"/>
</dbReference>
<dbReference type="SUPFAM" id="SSF50621">
    <property type="entry name" value="Alanine racemase C-terminal domain-like"/>
    <property type="match status" value="1"/>
</dbReference>
<organism evidence="17 18">
    <name type="scientific">Advenella kashmirensis W13003</name>
    <dbReference type="NCBI Taxonomy" id="1424334"/>
    <lineage>
        <taxon>Bacteria</taxon>
        <taxon>Pseudomonadati</taxon>
        <taxon>Pseudomonadota</taxon>
        <taxon>Betaproteobacteria</taxon>
        <taxon>Burkholderiales</taxon>
        <taxon>Alcaligenaceae</taxon>
    </lineage>
</organism>
<feature type="binding site" evidence="12">
    <location>
        <position position="422"/>
    </location>
    <ligand>
        <name>substrate</name>
    </ligand>
</feature>
<dbReference type="InterPro" id="IPR022643">
    <property type="entry name" value="De-COase2_C"/>
</dbReference>
<dbReference type="FunFam" id="2.40.37.10:FF:000003">
    <property type="entry name" value="Diaminopimelate decarboxylase"/>
    <property type="match status" value="1"/>
</dbReference>
<evidence type="ECO:0000256" key="3">
    <source>
        <dbReference type="ARBA" id="ARBA00022793"/>
    </source>
</evidence>
<dbReference type="PRINTS" id="PR01179">
    <property type="entry name" value="ODADCRBXLASE"/>
</dbReference>
<evidence type="ECO:0000256" key="6">
    <source>
        <dbReference type="ARBA" id="ARBA00023239"/>
    </source>
</evidence>
<dbReference type="PANTHER" id="PTHR43727">
    <property type="entry name" value="DIAMINOPIMELATE DECARBOXYLASE"/>
    <property type="match status" value="1"/>
</dbReference>
<keyword evidence="4 12" id="KW-0663">Pyridoxal phosphate</keyword>
<feature type="binding site" evidence="12">
    <location>
        <position position="326"/>
    </location>
    <ligand>
        <name>substrate</name>
    </ligand>
</feature>
<comment type="similarity">
    <text evidence="9 12">Belongs to the Orn/Lys/Arg decarboxylase class-II family. LysA subfamily.</text>
</comment>
<keyword evidence="5 12" id="KW-0457">Lysine biosynthesis</keyword>
<dbReference type="eggNOG" id="COG0019">
    <property type="taxonomic scope" value="Bacteria"/>
</dbReference>
<dbReference type="EC" id="4.1.1.20" evidence="10 12"/>
<dbReference type="HOGENOM" id="CLU_026444_0_0_4"/>
<feature type="domain" description="Orn/DAP/Arg decarboxylase 2 N-terminal" evidence="16">
    <location>
        <begin position="83"/>
        <end position="329"/>
    </location>
</feature>
<keyword evidence="3 12" id="KW-0210">Decarboxylase</keyword>
<dbReference type="Gene3D" id="3.20.20.10">
    <property type="entry name" value="Alanine racemase"/>
    <property type="match status" value="1"/>
</dbReference>
<evidence type="ECO:0000256" key="4">
    <source>
        <dbReference type="ARBA" id="ARBA00022898"/>
    </source>
</evidence>
<dbReference type="AlphaFoldDB" id="V8QXW4"/>
<proteinExistence type="inferred from homology"/>
<feature type="modified residue" description="N6-(pyridoxal phosphate)lysine" evidence="12 13">
    <location>
        <position position="107"/>
    </location>
</feature>
<dbReference type="EMBL" id="AYXT01000001">
    <property type="protein sequence ID" value="ETF04482.1"/>
    <property type="molecule type" value="Genomic_DNA"/>
</dbReference>
<evidence type="ECO:0000256" key="2">
    <source>
        <dbReference type="ARBA" id="ARBA00022605"/>
    </source>
</evidence>
<keyword evidence="6 12" id="KW-0456">Lyase</keyword>
<gene>
    <name evidence="12" type="primary">lysA</name>
    <name evidence="17" type="ORF">W822_04895</name>
</gene>
<feature type="domain" description="Orn/DAP/Arg decarboxylase 2 C-terminal" evidence="15">
    <location>
        <begin position="77"/>
        <end position="420"/>
    </location>
</feature>
<dbReference type="InterPro" id="IPR000183">
    <property type="entry name" value="Orn/DAP/Arg_de-COase"/>
</dbReference>
<dbReference type="NCBIfam" id="TIGR01048">
    <property type="entry name" value="lysA"/>
    <property type="match status" value="1"/>
</dbReference>
<accession>V8QXW4</accession>
<evidence type="ECO:0000256" key="5">
    <source>
        <dbReference type="ARBA" id="ARBA00023154"/>
    </source>
</evidence>
<evidence type="ECO:0000259" key="16">
    <source>
        <dbReference type="Pfam" id="PF02784"/>
    </source>
</evidence>
<comment type="function">
    <text evidence="12">Specifically catalyzes the decarboxylation of meso-diaminopimelate (meso-DAP) to L-lysine.</text>
</comment>
<comment type="subunit">
    <text evidence="12">Homodimer.</text>
</comment>
<evidence type="ECO:0000259" key="15">
    <source>
        <dbReference type="Pfam" id="PF00278"/>
    </source>
</evidence>
<feature type="active site" description="Proton donor" evidence="13">
    <location>
        <position position="394"/>
    </location>
</feature>
<comment type="catalytic activity">
    <reaction evidence="7 12 14">
        <text>meso-2,6-diaminopimelate + H(+) = L-lysine + CO2</text>
        <dbReference type="Rhea" id="RHEA:15101"/>
        <dbReference type="ChEBI" id="CHEBI:15378"/>
        <dbReference type="ChEBI" id="CHEBI:16526"/>
        <dbReference type="ChEBI" id="CHEBI:32551"/>
        <dbReference type="ChEBI" id="CHEBI:57791"/>
        <dbReference type="EC" id="4.1.1.20"/>
    </reaction>
</comment>
<dbReference type="HAMAP" id="MF_02120">
    <property type="entry name" value="LysA"/>
    <property type="match status" value="1"/>
</dbReference>
<dbReference type="InterPro" id="IPR022644">
    <property type="entry name" value="De-COase2_N"/>
</dbReference>
<dbReference type="InterPro" id="IPR002986">
    <property type="entry name" value="DAP_deCOOHase_LysA"/>
</dbReference>
<dbReference type="PRINTS" id="PR01181">
    <property type="entry name" value="DAPDCRBXLASE"/>
</dbReference>
<feature type="binding site" evidence="12">
    <location>
        <position position="362"/>
    </location>
    <ligand>
        <name>substrate</name>
    </ligand>
</feature>
<protein>
    <recommendedName>
        <fullName evidence="11 12">Diaminopimelate decarboxylase</fullName>
        <shortName evidence="12">DAP decarboxylase</shortName>
        <shortName evidence="12">DAPDC</shortName>
        <ecNumber evidence="10 12">4.1.1.20</ecNumber>
    </recommendedName>
</protein>
<dbReference type="SUPFAM" id="SSF51419">
    <property type="entry name" value="PLP-binding barrel"/>
    <property type="match status" value="1"/>
</dbReference>
<dbReference type="Gene3D" id="2.40.37.10">
    <property type="entry name" value="Lyase, Ornithine Decarboxylase, Chain A, domain 1"/>
    <property type="match status" value="1"/>
</dbReference>
<evidence type="ECO:0000256" key="9">
    <source>
        <dbReference type="ARBA" id="ARBA00060983"/>
    </source>
</evidence>
<reference evidence="17 18" key="1">
    <citation type="journal article" date="2014" name="Genome Announc.">
        <title>Draft Genome Sequence of Advenella kashmirensis Strain W13003, a Polycyclic Aromatic Hydrocarbon-Degrading Bacterium.</title>
        <authorList>
            <person name="Wang X."/>
            <person name="Jin D."/>
            <person name="Zhou L."/>
            <person name="Wu L."/>
            <person name="An W."/>
            <person name="Zhao L."/>
        </authorList>
    </citation>
    <scope>NUCLEOTIDE SEQUENCE [LARGE SCALE GENOMIC DNA]</scope>
    <source>
        <strain evidence="17 18">W13003</strain>
    </source>
</reference>
<dbReference type="InterPro" id="IPR029066">
    <property type="entry name" value="PLP-binding_barrel"/>
</dbReference>
<evidence type="ECO:0000256" key="13">
    <source>
        <dbReference type="PIRSR" id="PIRSR600183-50"/>
    </source>
</evidence>
<evidence type="ECO:0000256" key="10">
    <source>
        <dbReference type="ARBA" id="ARBA00066427"/>
    </source>
</evidence>
<feature type="binding site" evidence="12">
    <location>
        <position position="286"/>
    </location>
    <ligand>
        <name>pyridoxal 5'-phosphate</name>
        <dbReference type="ChEBI" id="CHEBI:597326"/>
    </ligand>
</feature>
<comment type="caution">
    <text evidence="17">The sequence shown here is derived from an EMBL/GenBank/DDBJ whole genome shotgun (WGS) entry which is preliminary data.</text>
</comment>
<dbReference type="FunFam" id="3.20.20.10:FF:000003">
    <property type="entry name" value="Diaminopimelate decarboxylase"/>
    <property type="match status" value="1"/>
</dbReference>